<dbReference type="RefSeq" id="WP_200586296.1">
    <property type="nucleotide sequence ID" value="NZ_JAEHFY010000014.1"/>
</dbReference>
<protein>
    <submittedName>
        <fullName evidence="1">SH3 domain-containing protein</fullName>
    </submittedName>
</protein>
<gene>
    <name evidence="1" type="ORF">I5M32_11025</name>
</gene>
<proteinExistence type="predicted"/>
<dbReference type="EMBL" id="JAEHFY010000014">
    <property type="protein sequence ID" value="MBK0383489.1"/>
    <property type="molecule type" value="Genomic_DNA"/>
</dbReference>
<name>A0ABS1BKS0_9SPHI</name>
<reference evidence="1 2" key="1">
    <citation type="submission" date="2020-12" db="EMBL/GenBank/DDBJ databases">
        <title>Bacterial novel species Pedobacter sp. SD-b isolated from soil.</title>
        <authorList>
            <person name="Jung H.-Y."/>
        </authorList>
    </citation>
    <scope>NUCLEOTIDE SEQUENCE [LARGE SCALE GENOMIC DNA]</scope>
    <source>
        <strain evidence="1 2">SD-b</strain>
    </source>
</reference>
<evidence type="ECO:0000313" key="2">
    <source>
        <dbReference type="Proteomes" id="UP000660024"/>
    </source>
</evidence>
<accession>A0ABS1BKS0</accession>
<dbReference type="Proteomes" id="UP000660024">
    <property type="component" value="Unassembled WGS sequence"/>
</dbReference>
<keyword evidence="2" id="KW-1185">Reference proteome</keyword>
<sequence length="229" mass="25701">MLAQCSIEEIKDDPEKIIIITKSEGIYRNEDLENGLQAVFANGMLVVNASDRQQAKFSLIISYAKTSYKPNIIPRRVNLQFSNGGSLTYSAETYDSPVISGMRTERCFFNVSLSDMNIIKNSAVSSLTITDNRTNLTLTIEPYSKIFQEQIGCIIKRYEIISTPNYAIGSRQLVYTNSALYAKPDMVSSEQIGSAKDGFVIILEKVNNNYYKVKAGNLVGYMFRGMFKN</sequence>
<comment type="caution">
    <text evidence="1">The sequence shown here is derived from an EMBL/GenBank/DDBJ whole genome shotgun (WGS) entry which is preliminary data.</text>
</comment>
<evidence type="ECO:0000313" key="1">
    <source>
        <dbReference type="EMBL" id="MBK0383489.1"/>
    </source>
</evidence>
<organism evidence="1 2">
    <name type="scientific">Pedobacter segetis</name>
    <dbReference type="NCBI Taxonomy" id="2793069"/>
    <lineage>
        <taxon>Bacteria</taxon>
        <taxon>Pseudomonadati</taxon>
        <taxon>Bacteroidota</taxon>
        <taxon>Sphingobacteriia</taxon>
        <taxon>Sphingobacteriales</taxon>
        <taxon>Sphingobacteriaceae</taxon>
        <taxon>Pedobacter</taxon>
    </lineage>
</organism>